<dbReference type="Pfam" id="PF01979">
    <property type="entry name" value="Amidohydro_1"/>
    <property type="match status" value="1"/>
</dbReference>
<evidence type="ECO:0000256" key="9">
    <source>
        <dbReference type="PIRNR" id="PIRNR038994"/>
    </source>
</evidence>
<feature type="binding site" evidence="11">
    <location>
        <begin position="303"/>
        <end position="305"/>
    </location>
    <ligand>
        <name>substrate</name>
    </ligand>
</feature>
<evidence type="ECO:0000256" key="6">
    <source>
        <dbReference type="ARBA" id="ARBA00023277"/>
    </source>
</evidence>
<evidence type="ECO:0000256" key="5">
    <source>
        <dbReference type="ARBA" id="ARBA00022801"/>
    </source>
</evidence>
<evidence type="ECO:0000313" key="15">
    <source>
        <dbReference type="Proteomes" id="UP000294802"/>
    </source>
</evidence>
<dbReference type="RefSeq" id="WP_133444243.1">
    <property type="nucleotide sequence ID" value="NZ_SCWB01000014.1"/>
</dbReference>
<dbReference type="CDD" id="cd00854">
    <property type="entry name" value="NagA"/>
    <property type="match status" value="1"/>
</dbReference>
<dbReference type="InterPro" id="IPR003764">
    <property type="entry name" value="GlcNAc_6-P_deAcase"/>
</dbReference>
<evidence type="ECO:0000256" key="11">
    <source>
        <dbReference type="PIRSR" id="PIRSR038994-2"/>
    </source>
</evidence>
<gene>
    <name evidence="14" type="primary">nagA</name>
    <name evidence="14" type="ORF">ERX29_08385</name>
</gene>
<evidence type="ECO:0000256" key="12">
    <source>
        <dbReference type="PIRSR" id="PIRSR038994-3"/>
    </source>
</evidence>
<keyword evidence="15" id="KW-1185">Reference proteome</keyword>
<comment type="cofactor">
    <cofactor evidence="12">
        <name>a divalent metal cation</name>
        <dbReference type="ChEBI" id="CHEBI:60240"/>
    </cofactor>
    <text evidence="12">Binds 1 divalent metal cation per subunit.</text>
</comment>
<dbReference type="InterPro" id="IPR006680">
    <property type="entry name" value="Amidohydro-rel"/>
</dbReference>
<evidence type="ECO:0000256" key="2">
    <source>
        <dbReference type="ARBA" id="ARBA00011899"/>
    </source>
</evidence>
<dbReference type="GO" id="GO:0006046">
    <property type="term" value="P:N-acetylglucosamine catabolic process"/>
    <property type="evidence" value="ECO:0007669"/>
    <property type="project" value="TreeGrafter"/>
</dbReference>
<evidence type="ECO:0000256" key="4">
    <source>
        <dbReference type="ARBA" id="ARBA00022723"/>
    </source>
</evidence>
<dbReference type="Gene3D" id="3.20.20.140">
    <property type="entry name" value="Metal-dependent hydrolases"/>
    <property type="match status" value="1"/>
</dbReference>
<evidence type="ECO:0000313" key="14">
    <source>
        <dbReference type="EMBL" id="TDM07452.1"/>
    </source>
</evidence>
<organism evidence="14 15">
    <name type="scientific">Macrococcus lamae</name>
    <dbReference type="NCBI Taxonomy" id="198484"/>
    <lineage>
        <taxon>Bacteria</taxon>
        <taxon>Bacillati</taxon>
        <taxon>Bacillota</taxon>
        <taxon>Bacilli</taxon>
        <taxon>Bacillales</taxon>
        <taxon>Staphylococcaceae</taxon>
        <taxon>Macrococcus</taxon>
    </lineage>
</organism>
<dbReference type="NCBIfam" id="TIGR00221">
    <property type="entry name" value="nagA"/>
    <property type="match status" value="1"/>
</dbReference>
<comment type="caution">
    <text evidence="14">The sequence shown here is derived from an EMBL/GenBank/DDBJ whole genome shotgun (WGS) entry which is preliminary data.</text>
</comment>
<feature type="domain" description="Amidohydrolase-related" evidence="13">
    <location>
        <begin position="50"/>
        <end position="370"/>
    </location>
</feature>
<dbReference type="PANTHER" id="PTHR11113">
    <property type="entry name" value="N-ACETYLGLUCOSAMINE-6-PHOSPHATE DEACETYLASE"/>
    <property type="match status" value="1"/>
</dbReference>
<accession>A0A4R6BSU9</accession>
<dbReference type="Proteomes" id="UP000294802">
    <property type="component" value="Unassembled WGS sequence"/>
</dbReference>
<dbReference type="PANTHER" id="PTHR11113:SF14">
    <property type="entry name" value="N-ACETYLGLUCOSAMINE-6-PHOSPHATE DEACETYLASE"/>
    <property type="match status" value="1"/>
</dbReference>
<proteinExistence type="inferred from homology"/>
<dbReference type="EC" id="3.5.1.25" evidence="2"/>
<dbReference type="SUPFAM" id="SSF51338">
    <property type="entry name" value="Composite domain of metallo-dependent hydrolases"/>
    <property type="match status" value="1"/>
</dbReference>
<dbReference type="GO" id="GO:0046872">
    <property type="term" value="F:metal ion binding"/>
    <property type="evidence" value="ECO:0007669"/>
    <property type="project" value="UniProtKB-KW"/>
</dbReference>
<comment type="catalytic activity">
    <reaction evidence="7">
        <text>N-acetyl-D-glucosamine 6-phosphate + H2O = D-glucosamine 6-phosphate + acetate</text>
        <dbReference type="Rhea" id="RHEA:22936"/>
        <dbReference type="ChEBI" id="CHEBI:15377"/>
        <dbReference type="ChEBI" id="CHEBI:30089"/>
        <dbReference type="ChEBI" id="CHEBI:57513"/>
        <dbReference type="ChEBI" id="CHEBI:58725"/>
        <dbReference type="EC" id="3.5.1.25"/>
    </reaction>
</comment>
<sequence>MHVINNVKIYTEDEVIDRGYVIIEDERIKAVEHGDYEGDQSNVTDGGGNILLPGFIDIHIHGGYGADVMDADDEALETLAEGLLTEGTTSFLATTMTEDLERVKKAMTAASSYNGAGAEIIGIHVEGPFISEHKVGAQNPKYVKRPTVELIEELQEAADHKIKIMTIAPEVEGAMDVIRAKNQDFIFSMGHTVATFYEINVAVTAGARHITHLYNAATPFTHRDPGAFGAAWVNDGLKTECIVDGVHSHPAAVKIAYRLKGRDNFMVITDAMRAKGMPDGEYELGGQQVIKKEGRAVLNDGTLAGSILKMNDALRNFMSYTGETLENAWRVVSYNQAAALGMQDDIGSIKTGKYADLVLVDEELNVLTAVKKGYMKLIKN</sequence>
<feature type="binding site" evidence="11">
    <location>
        <begin position="215"/>
        <end position="216"/>
    </location>
    <ligand>
        <name>substrate</name>
    </ligand>
</feature>
<dbReference type="AlphaFoldDB" id="A0A4R6BSU9"/>
<dbReference type="InterPro" id="IPR032466">
    <property type="entry name" value="Metal_Hydrolase"/>
</dbReference>
<feature type="active site" description="Proton donor/acceptor" evidence="10">
    <location>
        <position position="270"/>
    </location>
</feature>
<evidence type="ECO:0000256" key="3">
    <source>
        <dbReference type="ARBA" id="ARBA00018029"/>
    </source>
</evidence>
<dbReference type="OrthoDB" id="9776488at2"/>
<feature type="binding site" evidence="11">
    <location>
        <position position="247"/>
    </location>
    <ligand>
        <name>substrate</name>
    </ligand>
</feature>
<reference evidence="14 15" key="1">
    <citation type="submission" date="2019-01" db="EMBL/GenBank/DDBJ databases">
        <title>Draft genome sequences of the type strains of six Macrococcus species.</title>
        <authorList>
            <person name="Mazhar S."/>
            <person name="Altermann E."/>
            <person name="Hill C."/>
            <person name="Mcauliffe O."/>
        </authorList>
    </citation>
    <scope>NUCLEOTIDE SEQUENCE [LARGE SCALE GENOMIC DNA]</scope>
    <source>
        <strain evidence="14 15">CCM4815</strain>
    </source>
</reference>
<dbReference type="Gene3D" id="2.30.40.10">
    <property type="entry name" value="Urease, subunit C, domain 1"/>
    <property type="match status" value="1"/>
</dbReference>
<feature type="binding site" evidence="11">
    <location>
        <position position="223"/>
    </location>
    <ligand>
        <name>substrate</name>
    </ligand>
</feature>
<feature type="binding site" evidence="11">
    <location>
        <position position="137"/>
    </location>
    <ligand>
        <name>substrate</name>
    </ligand>
</feature>
<keyword evidence="5 9" id="KW-0378">Hydrolase</keyword>
<comment type="pathway">
    <text evidence="8">Amino-sugar metabolism; N-acetylneuraminate degradation; D-fructose 6-phosphate from N-acetylneuraminate: step 4/5.</text>
</comment>
<comment type="similarity">
    <text evidence="1 9">Belongs to the metallo-dependent hydrolases superfamily. NagA family.</text>
</comment>
<dbReference type="PIRSF" id="PIRSF038994">
    <property type="entry name" value="NagA"/>
    <property type="match status" value="1"/>
</dbReference>
<evidence type="ECO:0000256" key="8">
    <source>
        <dbReference type="ARBA" id="ARBA00060590"/>
    </source>
</evidence>
<evidence type="ECO:0000256" key="10">
    <source>
        <dbReference type="PIRSR" id="PIRSR038994-1"/>
    </source>
</evidence>
<dbReference type="GO" id="GO:0008448">
    <property type="term" value="F:N-acetylglucosamine-6-phosphate deacetylase activity"/>
    <property type="evidence" value="ECO:0007669"/>
    <property type="project" value="UniProtKB-EC"/>
</dbReference>
<dbReference type="SUPFAM" id="SSF51556">
    <property type="entry name" value="Metallo-dependent hydrolases"/>
    <property type="match status" value="1"/>
</dbReference>
<evidence type="ECO:0000256" key="7">
    <source>
        <dbReference type="ARBA" id="ARBA00047647"/>
    </source>
</evidence>
<feature type="binding site" evidence="12">
    <location>
        <position position="212"/>
    </location>
    <ligand>
        <name>Zn(2+)</name>
        <dbReference type="ChEBI" id="CHEBI:29105"/>
    </ligand>
</feature>
<name>A0A4R6BSU9_9STAP</name>
<evidence type="ECO:0000259" key="13">
    <source>
        <dbReference type="Pfam" id="PF01979"/>
    </source>
</evidence>
<dbReference type="InterPro" id="IPR011059">
    <property type="entry name" value="Metal-dep_hydrolase_composite"/>
</dbReference>
<feature type="binding site" evidence="12">
    <location>
        <position position="126"/>
    </location>
    <ligand>
        <name>Zn(2+)</name>
        <dbReference type="ChEBI" id="CHEBI:29105"/>
    </ligand>
</feature>
<dbReference type="FunFam" id="3.20.20.140:FF:000004">
    <property type="entry name" value="N-acetylglucosamine-6-phosphate deacetylase"/>
    <property type="match status" value="1"/>
</dbReference>
<evidence type="ECO:0000256" key="1">
    <source>
        <dbReference type="ARBA" id="ARBA00010716"/>
    </source>
</evidence>
<dbReference type="EMBL" id="SCWB01000014">
    <property type="protein sequence ID" value="TDM07452.1"/>
    <property type="molecule type" value="Genomic_DNA"/>
</dbReference>
<feature type="binding site" evidence="12">
    <location>
        <position position="191"/>
    </location>
    <ligand>
        <name>Zn(2+)</name>
        <dbReference type="ChEBI" id="CHEBI:29105"/>
    </ligand>
</feature>
<keyword evidence="4 12" id="KW-0479">Metal-binding</keyword>
<keyword evidence="6 9" id="KW-0119">Carbohydrate metabolism</keyword>
<protein>
    <recommendedName>
        <fullName evidence="3">N-acetylglucosamine-6-phosphate deacetylase</fullName>
        <ecNumber evidence="2">3.5.1.25</ecNumber>
    </recommendedName>
</protein>